<name>A0ABW5QS50_9BACL</name>
<comment type="caution">
    <text evidence="1">The sequence shown here is derived from an EMBL/GenBank/DDBJ whole genome shotgun (WGS) entry which is preliminary data.</text>
</comment>
<organism evidence="1 2">
    <name type="scientific">Paenibacillus thailandensis</name>
    <dbReference type="NCBI Taxonomy" id="393250"/>
    <lineage>
        <taxon>Bacteria</taxon>
        <taxon>Bacillati</taxon>
        <taxon>Bacillota</taxon>
        <taxon>Bacilli</taxon>
        <taxon>Bacillales</taxon>
        <taxon>Paenibacillaceae</taxon>
        <taxon>Paenibacillus</taxon>
    </lineage>
</organism>
<protein>
    <recommendedName>
        <fullName evidence="3">DUF4375 domain-containing protein</fullName>
    </recommendedName>
</protein>
<sequence length="166" mass="19163">MRVRLDGSDLNDSRLSWLCVAPFLEPLRGKSEAQKASVYRNLNEGQKALWMFYIYHNHARSEAECYWFAYYFIAELPAWDEIKKASLFFNRPELCRVYEGLEEAVRAVNGPAADGWRKATASDLDADPVLRQTIVSLYERYRTESTAMIEAMNGYVRANEGQFIEA</sequence>
<accession>A0ABW5QS50</accession>
<gene>
    <name evidence="1" type="ORF">ACFSW5_02815</name>
</gene>
<dbReference type="Proteomes" id="UP001597493">
    <property type="component" value="Unassembled WGS sequence"/>
</dbReference>
<evidence type="ECO:0000313" key="2">
    <source>
        <dbReference type="Proteomes" id="UP001597493"/>
    </source>
</evidence>
<evidence type="ECO:0000313" key="1">
    <source>
        <dbReference type="EMBL" id="MFD2659194.1"/>
    </source>
</evidence>
<reference evidence="2" key="1">
    <citation type="journal article" date="2019" name="Int. J. Syst. Evol. Microbiol.">
        <title>The Global Catalogue of Microorganisms (GCM) 10K type strain sequencing project: providing services to taxonomists for standard genome sequencing and annotation.</title>
        <authorList>
            <consortium name="The Broad Institute Genomics Platform"/>
            <consortium name="The Broad Institute Genome Sequencing Center for Infectious Disease"/>
            <person name="Wu L."/>
            <person name="Ma J."/>
        </authorList>
    </citation>
    <scope>NUCLEOTIDE SEQUENCE [LARGE SCALE GENOMIC DNA]</scope>
    <source>
        <strain evidence="2">TISTR 1827</strain>
    </source>
</reference>
<evidence type="ECO:0008006" key="3">
    <source>
        <dbReference type="Google" id="ProtNLM"/>
    </source>
</evidence>
<keyword evidence="2" id="KW-1185">Reference proteome</keyword>
<dbReference type="EMBL" id="JBHUMY010000001">
    <property type="protein sequence ID" value="MFD2659194.1"/>
    <property type="molecule type" value="Genomic_DNA"/>
</dbReference>
<proteinExistence type="predicted"/>
<dbReference type="RefSeq" id="WP_379269531.1">
    <property type="nucleotide sequence ID" value="NZ_JBHUGT010000031.1"/>
</dbReference>